<dbReference type="Gene3D" id="3.90.25.10">
    <property type="entry name" value="UDP-galactose 4-epimerase, domain 1"/>
    <property type="match status" value="1"/>
</dbReference>
<dbReference type="VEuPathDB" id="FungiDB:ASPSYDRAFT_209559"/>
<evidence type="ECO:0000313" key="5">
    <source>
        <dbReference type="EMBL" id="OJJ55198.1"/>
    </source>
</evidence>
<evidence type="ECO:0000256" key="3">
    <source>
        <dbReference type="ARBA" id="ARBA00023002"/>
    </source>
</evidence>
<sequence length="315" mass="34963">MVKIAIAGGSGNVGQEITDALVASKKHEVVILSRKDAPAGTSGVTWAKTDYSDTQQLTQLLQGVHTVLSFIIEHDIESPSQKRLIDASIQAGVKRFAPSEWAAKTFEPLPWYAYKATIRSYLAELNKERKVLEYTLFHPGLFTNYLTRPYASSKHLHQVEFPIDLYNRRAILAEGAEDAQVTLTTVQDFATVVTRAIEYEGEWPVTSGVQGDVLTLREVISLGERIRGCAPFKVETFSKKDMEAGSWESSWMPRIDHPSIPPEQIEAMSKIGTAGISLGLGDGLFSVSDEWNRILPGFQFTKAGEFLENAWRGKD</sequence>
<keyword evidence="2" id="KW-0521">NADP</keyword>
<dbReference type="InterPro" id="IPR008030">
    <property type="entry name" value="NmrA-like"/>
</dbReference>
<gene>
    <name evidence="5" type="ORF">ASPSYDRAFT_209559</name>
</gene>
<dbReference type="PANTHER" id="PTHR47706">
    <property type="entry name" value="NMRA-LIKE FAMILY PROTEIN"/>
    <property type="match status" value="1"/>
</dbReference>
<dbReference type="RefSeq" id="XP_040699004.1">
    <property type="nucleotide sequence ID" value="XM_040843966.1"/>
</dbReference>
<dbReference type="SUPFAM" id="SSF51735">
    <property type="entry name" value="NAD(P)-binding Rossmann-fold domains"/>
    <property type="match status" value="1"/>
</dbReference>
<dbReference type="GO" id="GO:0016491">
    <property type="term" value="F:oxidoreductase activity"/>
    <property type="evidence" value="ECO:0007669"/>
    <property type="project" value="UniProtKB-KW"/>
</dbReference>
<evidence type="ECO:0000313" key="6">
    <source>
        <dbReference type="Proteomes" id="UP000184356"/>
    </source>
</evidence>
<dbReference type="Gene3D" id="3.40.50.720">
    <property type="entry name" value="NAD(P)-binding Rossmann-like Domain"/>
    <property type="match status" value="1"/>
</dbReference>
<proteinExistence type="inferred from homology"/>
<dbReference type="OrthoDB" id="10000533at2759"/>
<reference evidence="6" key="1">
    <citation type="journal article" date="2017" name="Genome Biol.">
        <title>Comparative genomics reveals high biological diversity and specific adaptations in the industrially and medically important fungal genus Aspergillus.</title>
        <authorList>
            <person name="de Vries R.P."/>
            <person name="Riley R."/>
            <person name="Wiebenga A."/>
            <person name="Aguilar-Osorio G."/>
            <person name="Amillis S."/>
            <person name="Uchima C.A."/>
            <person name="Anderluh G."/>
            <person name="Asadollahi M."/>
            <person name="Askin M."/>
            <person name="Barry K."/>
            <person name="Battaglia E."/>
            <person name="Bayram O."/>
            <person name="Benocci T."/>
            <person name="Braus-Stromeyer S.A."/>
            <person name="Caldana C."/>
            <person name="Canovas D."/>
            <person name="Cerqueira G.C."/>
            <person name="Chen F."/>
            <person name="Chen W."/>
            <person name="Choi C."/>
            <person name="Clum A."/>
            <person name="Dos Santos R.A."/>
            <person name="Damasio A.R."/>
            <person name="Diallinas G."/>
            <person name="Emri T."/>
            <person name="Fekete E."/>
            <person name="Flipphi M."/>
            <person name="Freyberg S."/>
            <person name="Gallo A."/>
            <person name="Gournas C."/>
            <person name="Habgood R."/>
            <person name="Hainaut M."/>
            <person name="Harispe M.L."/>
            <person name="Henrissat B."/>
            <person name="Hilden K.S."/>
            <person name="Hope R."/>
            <person name="Hossain A."/>
            <person name="Karabika E."/>
            <person name="Karaffa L."/>
            <person name="Karanyi Z."/>
            <person name="Krasevec N."/>
            <person name="Kuo A."/>
            <person name="Kusch H."/>
            <person name="LaButti K."/>
            <person name="Lagendijk E.L."/>
            <person name="Lapidus A."/>
            <person name="Levasseur A."/>
            <person name="Lindquist E."/>
            <person name="Lipzen A."/>
            <person name="Logrieco A.F."/>
            <person name="MacCabe A."/>
            <person name="Maekelae M.R."/>
            <person name="Malavazi I."/>
            <person name="Melin P."/>
            <person name="Meyer V."/>
            <person name="Mielnichuk N."/>
            <person name="Miskei M."/>
            <person name="Molnar A.P."/>
            <person name="Mule G."/>
            <person name="Ngan C.Y."/>
            <person name="Orejas M."/>
            <person name="Orosz E."/>
            <person name="Ouedraogo J.P."/>
            <person name="Overkamp K.M."/>
            <person name="Park H.-S."/>
            <person name="Perrone G."/>
            <person name="Piumi F."/>
            <person name="Punt P.J."/>
            <person name="Ram A.F."/>
            <person name="Ramon A."/>
            <person name="Rauscher S."/>
            <person name="Record E."/>
            <person name="Riano-Pachon D.M."/>
            <person name="Robert V."/>
            <person name="Roehrig J."/>
            <person name="Ruller R."/>
            <person name="Salamov A."/>
            <person name="Salih N.S."/>
            <person name="Samson R.A."/>
            <person name="Sandor E."/>
            <person name="Sanguinetti M."/>
            <person name="Schuetze T."/>
            <person name="Sepcic K."/>
            <person name="Shelest E."/>
            <person name="Sherlock G."/>
            <person name="Sophianopoulou V."/>
            <person name="Squina F.M."/>
            <person name="Sun H."/>
            <person name="Susca A."/>
            <person name="Todd R.B."/>
            <person name="Tsang A."/>
            <person name="Unkles S.E."/>
            <person name="van de Wiele N."/>
            <person name="van Rossen-Uffink D."/>
            <person name="Oliveira J.V."/>
            <person name="Vesth T.C."/>
            <person name="Visser J."/>
            <person name="Yu J.-H."/>
            <person name="Zhou M."/>
            <person name="Andersen M.R."/>
            <person name="Archer D.B."/>
            <person name="Baker S.E."/>
            <person name="Benoit I."/>
            <person name="Brakhage A.A."/>
            <person name="Braus G.H."/>
            <person name="Fischer R."/>
            <person name="Frisvad J.C."/>
            <person name="Goldman G.H."/>
            <person name="Houbraken J."/>
            <person name="Oakley B."/>
            <person name="Pocsi I."/>
            <person name="Scazzocchio C."/>
            <person name="Seiboth B."/>
            <person name="vanKuyk P.A."/>
            <person name="Wortman J."/>
            <person name="Dyer P.S."/>
            <person name="Grigoriev I.V."/>
        </authorList>
    </citation>
    <scope>NUCLEOTIDE SEQUENCE [LARGE SCALE GENOMIC DNA]</scope>
    <source>
        <strain evidence="6">CBS 593.65</strain>
    </source>
</reference>
<feature type="domain" description="NmrA-like" evidence="4">
    <location>
        <begin position="3"/>
        <end position="225"/>
    </location>
</feature>
<dbReference type="InterPro" id="IPR036291">
    <property type="entry name" value="NAD(P)-bd_dom_sf"/>
</dbReference>
<keyword evidence="6" id="KW-1185">Reference proteome</keyword>
<dbReference type="InterPro" id="IPR051609">
    <property type="entry name" value="NmrA/Isoflavone_reductase-like"/>
</dbReference>
<dbReference type="AlphaFoldDB" id="A0A1L9T712"/>
<comment type="similarity">
    <text evidence="1">Belongs to the NmrA-type oxidoreductase family. Isoflavone reductase subfamily.</text>
</comment>
<evidence type="ECO:0000259" key="4">
    <source>
        <dbReference type="Pfam" id="PF05368"/>
    </source>
</evidence>
<keyword evidence="3" id="KW-0560">Oxidoreductase</keyword>
<evidence type="ECO:0000256" key="1">
    <source>
        <dbReference type="ARBA" id="ARBA00005725"/>
    </source>
</evidence>
<protein>
    <recommendedName>
        <fullName evidence="4">NmrA-like domain-containing protein</fullName>
    </recommendedName>
</protein>
<dbReference type="Proteomes" id="UP000184356">
    <property type="component" value="Unassembled WGS sequence"/>
</dbReference>
<dbReference type="Pfam" id="PF05368">
    <property type="entry name" value="NmrA"/>
    <property type="match status" value="1"/>
</dbReference>
<dbReference type="EMBL" id="KV878593">
    <property type="protein sequence ID" value="OJJ55198.1"/>
    <property type="molecule type" value="Genomic_DNA"/>
</dbReference>
<organism evidence="5 6">
    <name type="scientific">Aspergillus sydowii CBS 593.65</name>
    <dbReference type="NCBI Taxonomy" id="1036612"/>
    <lineage>
        <taxon>Eukaryota</taxon>
        <taxon>Fungi</taxon>
        <taxon>Dikarya</taxon>
        <taxon>Ascomycota</taxon>
        <taxon>Pezizomycotina</taxon>
        <taxon>Eurotiomycetes</taxon>
        <taxon>Eurotiomycetidae</taxon>
        <taxon>Eurotiales</taxon>
        <taxon>Aspergillaceae</taxon>
        <taxon>Aspergillus</taxon>
        <taxon>Aspergillus subgen. Nidulantes</taxon>
    </lineage>
</organism>
<accession>A0A1L9T712</accession>
<dbReference type="PANTHER" id="PTHR47706:SF4">
    <property type="entry name" value="NMRA-LIKE DOMAIN-CONTAINING PROTEIN"/>
    <property type="match status" value="1"/>
</dbReference>
<dbReference type="GeneID" id="63760039"/>
<evidence type="ECO:0000256" key="2">
    <source>
        <dbReference type="ARBA" id="ARBA00022857"/>
    </source>
</evidence>
<name>A0A1L9T712_9EURO</name>